<dbReference type="CDD" id="cd04301">
    <property type="entry name" value="NAT_SF"/>
    <property type="match status" value="1"/>
</dbReference>
<evidence type="ECO:0000256" key="3">
    <source>
        <dbReference type="SAM" id="MobiDB-lite"/>
    </source>
</evidence>
<keyword evidence="1 5" id="KW-0808">Transferase</keyword>
<dbReference type="InterPro" id="IPR016181">
    <property type="entry name" value="Acyl_CoA_acyltransferase"/>
</dbReference>
<dbReference type="InterPro" id="IPR050680">
    <property type="entry name" value="YpeA/RimI_acetyltransf"/>
</dbReference>
<sequence length="277" mass="28591">MNATERLEHACADVWPAVTENTIGEWRLRAAGGFTGRANSALAAGDPGRPIGQALTEVRRFAAEHGIPPKLQVVLDSPVEAGLRAWGWVPDTGHPHGHDVAVLTGPVGGRAGGQDVGADVRVPDEPTAGWWTLSVGSATPDAAQRHVLTHGGRIGYGVAERAGNAAGAVRGALAGDLLHVSRLAVAPAHRRQGLAAALMAGLGTWAARHGATRCVLQVARGNHPALALYQRLGFAEHHGYRYWVPGPAACSGSRQPAGSRAPGALRGAAGTCKDPFP</sequence>
<evidence type="ECO:0000313" key="6">
    <source>
        <dbReference type="Proteomes" id="UP000242444"/>
    </source>
</evidence>
<dbReference type="PANTHER" id="PTHR43420">
    <property type="entry name" value="ACETYLTRANSFERASE"/>
    <property type="match status" value="1"/>
</dbReference>
<dbReference type="AlphaFoldDB" id="A0A263DC80"/>
<dbReference type="Gene3D" id="3.40.630.30">
    <property type="match status" value="1"/>
</dbReference>
<feature type="region of interest" description="Disordered" evidence="3">
    <location>
        <begin position="253"/>
        <end position="277"/>
    </location>
</feature>
<dbReference type="InterPro" id="IPR000182">
    <property type="entry name" value="GNAT_dom"/>
</dbReference>
<evidence type="ECO:0000256" key="1">
    <source>
        <dbReference type="ARBA" id="ARBA00022679"/>
    </source>
</evidence>
<dbReference type="OrthoDB" id="9775595at2"/>
<keyword evidence="2" id="KW-0012">Acyltransferase</keyword>
<evidence type="ECO:0000256" key="2">
    <source>
        <dbReference type="ARBA" id="ARBA00023315"/>
    </source>
</evidence>
<comment type="caution">
    <text evidence="5">The sequence shown here is derived from an EMBL/GenBank/DDBJ whole genome shotgun (WGS) entry which is preliminary data.</text>
</comment>
<dbReference type="Pfam" id="PF24553">
    <property type="entry name" value="Rv0428c_C"/>
    <property type="match status" value="1"/>
</dbReference>
<reference evidence="5 6" key="1">
    <citation type="submission" date="2017-07" db="EMBL/GenBank/DDBJ databases">
        <title>Amycolatopsis antarcticus sp. nov., isolated from the surface of an Antarcticus brown macroalga.</title>
        <authorList>
            <person name="Wang J."/>
            <person name="Leiva S."/>
            <person name="Huang J."/>
            <person name="Huang Y."/>
        </authorList>
    </citation>
    <scope>NUCLEOTIDE SEQUENCE [LARGE SCALE GENOMIC DNA]</scope>
    <source>
        <strain evidence="5 6">AU-G6</strain>
    </source>
</reference>
<dbReference type="GO" id="GO:0016747">
    <property type="term" value="F:acyltransferase activity, transferring groups other than amino-acyl groups"/>
    <property type="evidence" value="ECO:0007669"/>
    <property type="project" value="InterPro"/>
</dbReference>
<gene>
    <name evidence="5" type="ORF">CFN78_02765</name>
</gene>
<dbReference type="EMBL" id="NKYE01000001">
    <property type="protein sequence ID" value="OZM75106.1"/>
    <property type="molecule type" value="Genomic_DNA"/>
</dbReference>
<evidence type="ECO:0000259" key="4">
    <source>
        <dbReference type="PROSITE" id="PS51186"/>
    </source>
</evidence>
<evidence type="ECO:0000313" key="5">
    <source>
        <dbReference type="EMBL" id="OZM75106.1"/>
    </source>
</evidence>
<accession>A0A263DC80</accession>
<dbReference type="SUPFAM" id="SSF55729">
    <property type="entry name" value="Acyl-CoA N-acyltransferases (Nat)"/>
    <property type="match status" value="1"/>
</dbReference>
<name>A0A263DC80_9PSEU</name>
<dbReference type="PROSITE" id="PS51186">
    <property type="entry name" value="GNAT"/>
    <property type="match status" value="1"/>
</dbReference>
<dbReference type="InterPro" id="IPR056935">
    <property type="entry name" value="Rv0428c-like_C"/>
</dbReference>
<dbReference type="RefSeq" id="WP_094860885.1">
    <property type="nucleotide sequence ID" value="NZ_NKYE01000001.1"/>
</dbReference>
<proteinExistence type="predicted"/>
<dbReference type="Proteomes" id="UP000242444">
    <property type="component" value="Unassembled WGS sequence"/>
</dbReference>
<organism evidence="5 6">
    <name type="scientific">Amycolatopsis antarctica</name>
    <dbReference type="NCBI Taxonomy" id="1854586"/>
    <lineage>
        <taxon>Bacteria</taxon>
        <taxon>Bacillati</taxon>
        <taxon>Actinomycetota</taxon>
        <taxon>Actinomycetes</taxon>
        <taxon>Pseudonocardiales</taxon>
        <taxon>Pseudonocardiaceae</taxon>
        <taxon>Amycolatopsis</taxon>
    </lineage>
</organism>
<feature type="domain" description="N-acetyltransferase" evidence="4">
    <location>
        <begin position="118"/>
        <end position="257"/>
    </location>
</feature>
<protein>
    <submittedName>
        <fullName evidence="5">GNAT family N-acetyltransferase</fullName>
    </submittedName>
</protein>
<dbReference type="InParanoid" id="A0A263DC80"/>
<keyword evidence="6" id="KW-1185">Reference proteome</keyword>